<evidence type="ECO:0000313" key="12">
    <source>
        <dbReference type="Proteomes" id="UP000014568"/>
    </source>
</evidence>
<dbReference type="EMBL" id="ATGI01000038">
    <property type="protein sequence ID" value="EPF70268.1"/>
    <property type="molecule type" value="Genomic_DNA"/>
</dbReference>
<dbReference type="AlphaFoldDB" id="S3MUN3"/>
<keyword evidence="4 9" id="KW-0732">Signal</keyword>
<evidence type="ECO:0000256" key="3">
    <source>
        <dbReference type="ARBA" id="ARBA00012865"/>
    </source>
</evidence>
<sequence length="273" mass="30535">MKKNLFACLVLSTALTQVACSTLQTTADPSTQASTAQQSIKSYFDEVQTKGVIVIKQDGQLQTYGNDLSRANTEYVPASTFKILNALIGLENHKVTLNEVFKWDGQKRSFPTWEKDMNLAEAMKLSAVPVYQELARRIGVDLMAQEVKRLNFGNAQIGTQVDNFWLVGPLKVTPVQEVEFVEQLAHKQLPFKPEVQETVQQMILLQEVKGNKIYAKSGWGMDLDPQVGWLTGWVEQPNGKKVAFSLNMEMKPKMSGSIRNEITLKALENLGVI</sequence>
<protein>
    <recommendedName>
        <fullName evidence="3 8">Beta-lactamase</fullName>
        <ecNumber evidence="3 8">3.5.2.6</ecNumber>
    </recommendedName>
</protein>
<comment type="similarity">
    <text evidence="2 8">Belongs to the class-D beta-lactamase family.</text>
</comment>
<evidence type="ECO:0000256" key="6">
    <source>
        <dbReference type="ARBA" id="ARBA00023251"/>
    </source>
</evidence>
<organism evidence="11 12">
    <name type="scientific">Acinetobacter rudis CIP 110305</name>
    <dbReference type="NCBI Taxonomy" id="421052"/>
    <lineage>
        <taxon>Bacteria</taxon>
        <taxon>Pseudomonadati</taxon>
        <taxon>Pseudomonadota</taxon>
        <taxon>Gammaproteobacteria</taxon>
        <taxon>Moraxellales</taxon>
        <taxon>Moraxellaceae</taxon>
        <taxon>Acinetobacter</taxon>
    </lineage>
</organism>
<dbReference type="PANTHER" id="PTHR30627:SF6">
    <property type="entry name" value="BETA-LACTAMASE YBXI-RELATED"/>
    <property type="match status" value="1"/>
</dbReference>
<comment type="caution">
    <text evidence="11">The sequence shown here is derived from an EMBL/GenBank/DDBJ whole genome shotgun (WGS) entry which is preliminary data.</text>
</comment>
<dbReference type="CARD" id="ARO:3004478">
    <property type="molecule name" value="OXA-665"/>
    <property type="mechanism identifier" value="ARO:0001004"/>
    <property type="mechanism name" value="antibiotic inactivation"/>
</dbReference>
<feature type="modified residue" description="N6-carboxylysine" evidence="7">
    <location>
        <position position="82"/>
    </location>
</feature>
<evidence type="ECO:0000259" key="10">
    <source>
        <dbReference type="Pfam" id="PF00905"/>
    </source>
</evidence>
<dbReference type="Gene3D" id="3.40.710.10">
    <property type="entry name" value="DD-peptidase/beta-lactamase superfamily"/>
    <property type="match status" value="1"/>
</dbReference>
<feature type="active site" description="Acyl-ester intermediate" evidence="7">
    <location>
        <position position="79"/>
    </location>
</feature>
<dbReference type="EC" id="3.5.2.6" evidence="3 8"/>
<dbReference type="eggNOG" id="COG2602">
    <property type="taxonomic scope" value="Bacteria"/>
</dbReference>
<reference evidence="11 12" key="1">
    <citation type="submission" date="2013-06" db="EMBL/GenBank/DDBJ databases">
        <title>The Genome Sequence of Acinetobacter rudis CIP 110305.</title>
        <authorList>
            <consortium name="The Broad Institute Genome Sequencing Platform"/>
            <consortium name="The Broad Institute Genome Sequencing Center for Infectious Disease"/>
            <person name="Cerqueira G."/>
            <person name="Feldgarden M."/>
            <person name="Courvalin P."/>
            <person name="Perichon B."/>
            <person name="Grillot-Courvalin C."/>
            <person name="Clermont D."/>
            <person name="Rocha E."/>
            <person name="Yoon E.-J."/>
            <person name="Nemec A."/>
            <person name="Young S.K."/>
            <person name="Zeng Q."/>
            <person name="Gargeya S."/>
            <person name="Fitzgerald M."/>
            <person name="Abouelleil A."/>
            <person name="Alvarado L."/>
            <person name="Berlin A.M."/>
            <person name="Chapman S.B."/>
            <person name="Dewar J."/>
            <person name="Goldberg J."/>
            <person name="Griggs A."/>
            <person name="Gujja S."/>
            <person name="Hansen M."/>
            <person name="Howarth C."/>
            <person name="Imamovic A."/>
            <person name="Larimer J."/>
            <person name="McCowan C."/>
            <person name="Murphy C."/>
            <person name="Pearson M."/>
            <person name="Priest M."/>
            <person name="Roberts A."/>
            <person name="Saif S."/>
            <person name="Shea T."/>
            <person name="Sykes S."/>
            <person name="Wortman J."/>
            <person name="Nusbaum C."/>
            <person name="Birren B."/>
        </authorList>
    </citation>
    <scope>NUCLEOTIDE SEQUENCE [LARGE SCALE GENOMIC DNA]</scope>
    <source>
        <strain evidence="11 12">CIP 110305</strain>
    </source>
</reference>
<keyword evidence="12" id="KW-1185">Reference proteome</keyword>
<evidence type="ECO:0000256" key="7">
    <source>
        <dbReference type="PIRSR" id="PIRSR602137-50"/>
    </source>
</evidence>
<keyword evidence="6 8" id="KW-0046">Antibiotic resistance</keyword>
<dbReference type="STRING" id="632955.GCA_000829675_02967"/>
<feature type="signal peptide" evidence="9">
    <location>
        <begin position="1"/>
        <end position="19"/>
    </location>
</feature>
<feature type="chain" id="PRO_5004512121" description="Beta-lactamase" evidence="9">
    <location>
        <begin position="20"/>
        <end position="273"/>
    </location>
</feature>
<evidence type="ECO:0000313" key="11">
    <source>
        <dbReference type="EMBL" id="EPF70268.1"/>
    </source>
</evidence>
<dbReference type="HOGENOM" id="CLU_035412_3_1_6"/>
<dbReference type="Proteomes" id="UP000014568">
    <property type="component" value="Unassembled WGS sequence"/>
</dbReference>
<evidence type="ECO:0000256" key="9">
    <source>
        <dbReference type="SAM" id="SignalP"/>
    </source>
</evidence>
<dbReference type="Pfam" id="PF00905">
    <property type="entry name" value="Transpeptidase"/>
    <property type="match status" value="1"/>
</dbReference>
<dbReference type="SMR" id="S3MUN3"/>
<dbReference type="OrthoDB" id="9762883at2"/>
<dbReference type="GO" id="GO:0008800">
    <property type="term" value="F:beta-lactamase activity"/>
    <property type="evidence" value="ECO:0007669"/>
    <property type="project" value="UniProtKB-UniRule"/>
</dbReference>
<dbReference type="PANTHER" id="PTHR30627">
    <property type="entry name" value="PEPTIDOGLYCAN D,D-TRANSPEPTIDASE"/>
    <property type="match status" value="1"/>
</dbReference>
<evidence type="ECO:0000256" key="8">
    <source>
        <dbReference type="RuleBase" id="RU361140"/>
    </source>
</evidence>
<evidence type="ECO:0000256" key="4">
    <source>
        <dbReference type="ARBA" id="ARBA00022729"/>
    </source>
</evidence>
<accession>S3MUN3</accession>
<dbReference type="GO" id="GO:0005886">
    <property type="term" value="C:plasma membrane"/>
    <property type="evidence" value="ECO:0007669"/>
    <property type="project" value="TreeGrafter"/>
</dbReference>
<dbReference type="InterPro" id="IPR002137">
    <property type="entry name" value="Beta-lactam_class-D_AS"/>
</dbReference>
<gene>
    <name evidence="11" type="ORF">F945_03287</name>
</gene>
<evidence type="ECO:0000256" key="2">
    <source>
        <dbReference type="ARBA" id="ARBA00007898"/>
    </source>
</evidence>
<dbReference type="PROSITE" id="PS00337">
    <property type="entry name" value="BETA_LACTAMASE_D"/>
    <property type="match status" value="1"/>
</dbReference>
<proteinExistence type="inferred from homology"/>
<dbReference type="GO" id="GO:0008658">
    <property type="term" value="F:penicillin binding"/>
    <property type="evidence" value="ECO:0007669"/>
    <property type="project" value="InterPro"/>
</dbReference>
<dbReference type="InterPro" id="IPR001460">
    <property type="entry name" value="PCN-bd_Tpept"/>
</dbReference>
<dbReference type="InterPro" id="IPR050515">
    <property type="entry name" value="Beta-lactam/transpept"/>
</dbReference>
<comment type="catalytic activity">
    <reaction evidence="1 8">
        <text>a beta-lactam + H2O = a substituted beta-amino acid</text>
        <dbReference type="Rhea" id="RHEA:20401"/>
        <dbReference type="ChEBI" id="CHEBI:15377"/>
        <dbReference type="ChEBI" id="CHEBI:35627"/>
        <dbReference type="ChEBI" id="CHEBI:140347"/>
        <dbReference type="EC" id="3.5.2.6"/>
    </reaction>
</comment>
<dbReference type="GO" id="GO:0017001">
    <property type="term" value="P:antibiotic catabolic process"/>
    <property type="evidence" value="ECO:0007669"/>
    <property type="project" value="InterPro"/>
</dbReference>
<name>S3MUN3_9GAMM</name>
<dbReference type="PATRIC" id="fig|421052.3.peg.3222"/>
<dbReference type="GO" id="GO:0046677">
    <property type="term" value="P:response to antibiotic"/>
    <property type="evidence" value="ECO:0007669"/>
    <property type="project" value="UniProtKB-UniRule"/>
</dbReference>
<dbReference type="SUPFAM" id="SSF56601">
    <property type="entry name" value="beta-lactamase/transpeptidase-like"/>
    <property type="match status" value="1"/>
</dbReference>
<evidence type="ECO:0000256" key="1">
    <source>
        <dbReference type="ARBA" id="ARBA00001526"/>
    </source>
</evidence>
<evidence type="ECO:0000256" key="5">
    <source>
        <dbReference type="ARBA" id="ARBA00022801"/>
    </source>
</evidence>
<keyword evidence="5 8" id="KW-0378">Hydrolase</keyword>
<dbReference type="RefSeq" id="WP_016657654.1">
    <property type="nucleotide sequence ID" value="NG_062217.1"/>
</dbReference>
<dbReference type="NCBIfam" id="NF012161">
    <property type="entry name" value="bla_class_D_main"/>
    <property type="match status" value="1"/>
</dbReference>
<dbReference type="InterPro" id="IPR012338">
    <property type="entry name" value="Beta-lactam/transpept-like"/>
</dbReference>
<dbReference type="GO" id="GO:0071555">
    <property type="term" value="P:cell wall organization"/>
    <property type="evidence" value="ECO:0007669"/>
    <property type="project" value="TreeGrafter"/>
</dbReference>
<feature type="domain" description="Penicillin-binding protein transpeptidase" evidence="10">
    <location>
        <begin position="28"/>
        <end position="267"/>
    </location>
</feature>